<protein>
    <submittedName>
        <fullName evidence="1">Uncharacterized protein</fullName>
    </submittedName>
</protein>
<name>A0A6C0BZ65_9ZZZZ</name>
<dbReference type="EMBL" id="MN739295">
    <property type="protein sequence ID" value="QHS97410.1"/>
    <property type="molecule type" value="Genomic_DNA"/>
</dbReference>
<dbReference type="AlphaFoldDB" id="A0A6C0BZ65"/>
<reference evidence="1" key="1">
    <citation type="journal article" date="2020" name="Nature">
        <title>Giant virus diversity and host interactions through global metagenomics.</title>
        <authorList>
            <person name="Schulz F."/>
            <person name="Roux S."/>
            <person name="Paez-Espino D."/>
            <person name="Jungbluth S."/>
            <person name="Walsh D.A."/>
            <person name="Denef V.J."/>
            <person name="McMahon K.D."/>
            <person name="Konstantinidis K.T."/>
            <person name="Eloe-Fadrosh E.A."/>
            <person name="Kyrpides N.C."/>
            <person name="Woyke T."/>
        </authorList>
    </citation>
    <scope>NUCLEOTIDE SEQUENCE</scope>
    <source>
        <strain evidence="1">GVMAG-M-3300020169-51</strain>
    </source>
</reference>
<sequence length="69" mass="8069">MVLGFILYETADIVFHVGKFTVNGLVGIYNWYYDINHYTPIPGNDRFEELENKIDKLTKQLELTTITKD</sequence>
<organism evidence="1">
    <name type="scientific">viral metagenome</name>
    <dbReference type="NCBI Taxonomy" id="1070528"/>
    <lineage>
        <taxon>unclassified sequences</taxon>
        <taxon>metagenomes</taxon>
        <taxon>organismal metagenomes</taxon>
    </lineage>
</organism>
<evidence type="ECO:0000313" key="1">
    <source>
        <dbReference type="EMBL" id="QHS97410.1"/>
    </source>
</evidence>
<accession>A0A6C0BZ65</accession>
<proteinExistence type="predicted"/>